<dbReference type="OrthoDB" id="2414517at2759"/>
<reference evidence="1 2" key="1">
    <citation type="submission" date="2018-08" db="EMBL/GenBank/DDBJ databases">
        <title>Genome and evolution of the arbuscular mycorrhizal fungus Diversispora epigaea (formerly Glomus versiforme) and its bacterial endosymbionts.</title>
        <authorList>
            <person name="Sun X."/>
            <person name="Fei Z."/>
            <person name="Harrison M."/>
        </authorList>
    </citation>
    <scope>NUCLEOTIDE SEQUENCE [LARGE SCALE GENOMIC DNA]</scope>
    <source>
        <strain evidence="1 2">IT104</strain>
    </source>
</reference>
<protein>
    <submittedName>
        <fullName evidence="1">Uncharacterized protein</fullName>
    </submittedName>
</protein>
<organism evidence="1 2">
    <name type="scientific">Diversispora epigaea</name>
    <dbReference type="NCBI Taxonomy" id="1348612"/>
    <lineage>
        <taxon>Eukaryota</taxon>
        <taxon>Fungi</taxon>
        <taxon>Fungi incertae sedis</taxon>
        <taxon>Mucoromycota</taxon>
        <taxon>Glomeromycotina</taxon>
        <taxon>Glomeromycetes</taxon>
        <taxon>Diversisporales</taxon>
        <taxon>Diversisporaceae</taxon>
        <taxon>Diversispora</taxon>
    </lineage>
</organism>
<evidence type="ECO:0000313" key="2">
    <source>
        <dbReference type="Proteomes" id="UP000266861"/>
    </source>
</evidence>
<gene>
    <name evidence="1" type="ORF">Glove_162g15</name>
</gene>
<name>A0A397IXK4_9GLOM</name>
<dbReference type="Proteomes" id="UP000266861">
    <property type="component" value="Unassembled WGS sequence"/>
</dbReference>
<evidence type="ECO:0000313" key="1">
    <source>
        <dbReference type="EMBL" id="RHZ78496.1"/>
    </source>
</evidence>
<keyword evidence="2" id="KW-1185">Reference proteome</keyword>
<sequence length="87" mass="10227">MYNEDSLDKVWGIVTDLEKWYFMECLLDGEGKPSFKLSKHLMISYEDENIKKIQAEKIIGHIIWLLEEAQKPFEDGEQSKAKKITHP</sequence>
<comment type="caution">
    <text evidence="1">The sequence shown here is derived from an EMBL/GenBank/DDBJ whole genome shotgun (WGS) entry which is preliminary data.</text>
</comment>
<accession>A0A397IXK4</accession>
<dbReference type="AlphaFoldDB" id="A0A397IXK4"/>
<dbReference type="EMBL" id="PQFF01000153">
    <property type="protein sequence ID" value="RHZ78496.1"/>
    <property type="molecule type" value="Genomic_DNA"/>
</dbReference>
<proteinExistence type="predicted"/>